<evidence type="ECO:0000313" key="2">
    <source>
        <dbReference type="Proteomes" id="UP000249390"/>
    </source>
</evidence>
<dbReference type="AlphaFoldDB" id="A0A328DRF8"/>
<accession>A0A328DRF8</accession>
<evidence type="ECO:0000313" key="1">
    <source>
        <dbReference type="EMBL" id="RAL48277.1"/>
    </source>
</evidence>
<name>A0A328DRF8_9ASTE</name>
<sequence>MFLGCTRDFNNFFIPSFIISRRFARYAVNSAAKEIEAAEDVDPDSRSGSKHLLQRTINLEDLVAKDVDPDLFCSYFTAEDAPSLCRA</sequence>
<keyword evidence="2" id="KW-1185">Reference proteome</keyword>
<gene>
    <name evidence="1" type="ORF">DM860_005701</name>
</gene>
<dbReference type="Proteomes" id="UP000249390">
    <property type="component" value="Unassembled WGS sequence"/>
</dbReference>
<reference evidence="1 2" key="1">
    <citation type="submission" date="2018-06" db="EMBL/GenBank/DDBJ databases">
        <title>The Genome of Cuscuta australis (Dodder) Provides Insight into the Evolution of Plant Parasitism.</title>
        <authorList>
            <person name="Liu H."/>
        </authorList>
    </citation>
    <scope>NUCLEOTIDE SEQUENCE [LARGE SCALE GENOMIC DNA]</scope>
    <source>
        <strain evidence="2">cv. Yunnan</strain>
        <tissue evidence="1">Vines</tissue>
    </source>
</reference>
<protein>
    <submittedName>
        <fullName evidence="1">Uncharacterized protein</fullName>
    </submittedName>
</protein>
<organism evidence="1 2">
    <name type="scientific">Cuscuta australis</name>
    <dbReference type="NCBI Taxonomy" id="267555"/>
    <lineage>
        <taxon>Eukaryota</taxon>
        <taxon>Viridiplantae</taxon>
        <taxon>Streptophyta</taxon>
        <taxon>Embryophyta</taxon>
        <taxon>Tracheophyta</taxon>
        <taxon>Spermatophyta</taxon>
        <taxon>Magnoliopsida</taxon>
        <taxon>eudicotyledons</taxon>
        <taxon>Gunneridae</taxon>
        <taxon>Pentapetalae</taxon>
        <taxon>asterids</taxon>
        <taxon>lamiids</taxon>
        <taxon>Solanales</taxon>
        <taxon>Convolvulaceae</taxon>
        <taxon>Cuscuteae</taxon>
        <taxon>Cuscuta</taxon>
        <taxon>Cuscuta subgen. Grammica</taxon>
        <taxon>Cuscuta sect. Cleistogrammica</taxon>
    </lineage>
</organism>
<comment type="caution">
    <text evidence="1">The sequence shown here is derived from an EMBL/GenBank/DDBJ whole genome shotgun (WGS) entry which is preliminary data.</text>
</comment>
<proteinExistence type="predicted"/>
<dbReference type="EMBL" id="NQVE01000098">
    <property type="protein sequence ID" value="RAL48277.1"/>
    <property type="molecule type" value="Genomic_DNA"/>
</dbReference>